<dbReference type="Proteomes" id="UP000015106">
    <property type="component" value="Chromosome 2"/>
</dbReference>
<name>A0A8R7PD22_TRIUA</name>
<dbReference type="Gramene" id="TuG1812G0200002329.01.T01">
    <property type="protein sequence ID" value="TuG1812G0200002329.01.T01"/>
    <property type="gene ID" value="TuG1812G0200002329.01"/>
</dbReference>
<dbReference type="EnsemblPlants" id="TuG1812G0200002329.01.T01">
    <property type="protein sequence ID" value="TuG1812G0200002329.01.T01"/>
    <property type="gene ID" value="TuG1812G0200002329.01"/>
</dbReference>
<dbReference type="AlphaFoldDB" id="A0A8R7PD22"/>
<dbReference type="Gramene" id="TuG1812G0200002329.01.T02">
    <property type="protein sequence ID" value="TuG1812G0200002329.01.T02"/>
    <property type="gene ID" value="TuG1812G0200002329.01"/>
</dbReference>
<dbReference type="Gramene" id="TuG1812G0200002329.01.T05">
    <property type="protein sequence ID" value="TuG1812G0200002329.01.T05"/>
    <property type="gene ID" value="TuG1812G0200002329.01"/>
</dbReference>
<organism evidence="1 2">
    <name type="scientific">Triticum urartu</name>
    <name type="common">Red wild einkorn</name>
    <name type="synonym">Crithodium urartu</name>
    <dbReference type="NCBI Taxonomy" id="4572"/>
    <lineage>
        <taxon>Eukaryota</taxon>
        <taxon>Viridiplantae</taxon>
        <taxon>Streptophyta</taxon>
        <taxon>Embryophyta</taxon>
        <taxon>Tracheophyta</taxon>
        <taxon>Spermatophyta</taxon>
        <taxon>Magnoliopsida</taxon>
        <taxon>Liliopsida</taxon>
        <taxon>Poales</taxon>
        <taxon>Poaceae</taxon>
        <taxon>BOP clade</taxon>
        <taxon>Pooideae</taxon>
        <taxon>Triticodae</taxon>
        <taxon>Triticeae</taxon>
        <taxon>Triticinae</taxon>
        <taxon>Triticum</taxon>
    </lineage>
</organism>
<reference evidence="1" key="3">
    <citation type="submission" date="2022-06" db="UniProtKB">
        <authorList>
            <consortium name="EnsemblPlants"/>
        </authorList>
    </citation>
    <scope>IDENTIFICATION</scope>
</reference>
<evidence type="ECO:0000313" key="2">
    <source>
        <dbReference type="Proteomes" id="UP000015106"/>
    </source>
</evidence>
<reference evidence="2" key="1">
    <citation type="journal article" date="2013" name="Nature">
        <title>Draft genome of the wheat A-genome progenitor Triticum urartu.</title>
        <authorList>
            <person name="Ling H.Q."/>
            <person name="Zhao S."/>
            <person name="Liu D."/>
            <person name="Wang J."/>
            <person name="Sun H."/>
            <person name="Zhang C."/>
            <person name="Fan H."/>
            <person name="Li D."/>
            <person name="Dong L."/>
            <person name="Tao Y."/>
            <person name="Gao C."/>
            <person name="Wu H."/>
            <person name="Li Y."/>
            <person name="Cui Y."/>
            <person name="Guo X."/>
            <person name="Zheng S."/>
            <person name="Wang B."/>
            <person name="Yu K."/>
            <person name="Liang Q."/>
            <person name="Yang W."/>
            <person name="Lou X."/>
            <person name="Chen J."/>
            <person name="Feng M."/>
            <person name="Jian J."/>
            <person name="Zhang X."/>
            <person name="Luo G."/>
            <person name="Jiang Y."/>
            <person name="Liu J."/>
            <person name="Wang Z."/>
            <person name="Sha Y."/>
            <person name="Zhang B."/>
            <person name="Wu H."/>
            <person name="Tang D."/>
            <person name="Shen Q."/>
            <person name="Xue P."/>
            <person name="Zou S."/>
            <person name="Wang X."/>
            <person name="Liu X."/>
            <person name="Wang F."/>
            <person name="Yang Y."/>
            <person name="An X."/>
            <person name="Dong Z."/>
            <person name="Zhang K."/>
            <person name="Zhang X."/>
            <person name="Luo M.C."/>
            <person name="Dvorak J."/>
            <person name="Tong Y."/>
            <person name="Wang J."/>
            <person name="Yang H."/>
            <person name="Li Z."/>
            <person name="Wang D."/>
            <person name="Zhang A."/>
            <person name="Wang J."/>
        </authorList>
    </citation>
    <scope>NUCLEOTIDE SEQUENCE</scope>
    <source>
        <strain evidence="2">cv. G1812</strain>
    </source>
</reference>
<accession>A0A8R7PD22</accession>
<sequence>PHCRVPCRPVLPASWPPALFPAASTPCCVPCPTATLPPLRPAMCPCPPPTHAALPLPCPLFFPFSSSSAPAEQWHDGLGDHGHAGRDDVAAPSMLTLSRLLVGRLSDLPGVVPPVLQQARRAR</sequence>
<reference evidence="1" key="2">
    <citation type="submission" date="2018-03" db="EMBL/GenBank/DDBJ databases">
        <title>The Triticum urartu genome reveals the dynamic nature of wheat genome evolution.</title>
        <authorList>
            <person name="Ling H."/>
            <person name="Ma B."/>
            <person name="Shi X."/>
            <person name="Liu H."/>
            <person name="Dong L."/>
            <person name="Sun H."/>
            <person name="Cao Y."/>
            <person name="Gao Q."/>
            <person name="Zheng S."/>
            <person name="Li Y."/>
            <person name="Yu Y."/>
            <person name="Du H."/>
            <person name="Qi M."/>
            <person name="Li Y."/>
            <person name="Yu H."/>
            <person name="Cui Y."/>
            <person name="Wang N."/>
            <person name="Chen C."/>
            <person name="Wu H."/>
            <person name="Zhao Y."/>
            <person name="Zhang J."/>
            <person name="Li Y."/>
            <person name="Zhou W."/>
            <person name="Zhang B."/>
            <person name="Hu W."/>
            <person name="Eijk M."/>
            <person name="Tang J."/>
            <person name="Witsenboer H."/>
            <person name="Zhao S."/>
            <person name="Li Z."/>
            <person name="Zhang A."/>
            <person name="Wang D."/>
            <person name="Liang C."/>
        </authorList>
    </citation>
    <scope>NUCLEOTIDE SEQUENCE [LARGE SCALE GENOMIC DNA]</scope>
    <source>
        <strain evidence="1">cv. G1812</strain>
    </source>
</reference>
<proteinExistence type="predicted"/>
<keyword evidence="2" id="KW-1185">Reference proteome</keyword>
<evidence type="ECO:0000313" key="1">
    <source>
        <dbReference type="EnsemblPlants" id="TuG1812G0200002329.01.T05"/>
    </source>
</evidence>
<protein>
    <submittedName>
        <fullName evidence="1">Uncharacterized protein</fullName>
    </submittedName>
</protein>
<dbReference type="EnsemblPlants" id="TuG1812G0200002329.01.T05">
    <property type="protein sequence ID" value="TuG1812G0200002329.01.T05"/>
    <property type="gene ID" value="TuG1812G0200002329.01"/>
</dbReference>
<dbReference type="EnsemblPlants" id="TuG1812G0200002329.01.T02">
    <property type="protein sequence ID" value="TuG1812G0200002329.01.T02"/>
    <property type="gene ID" value="TuG1812G0200002329.01"/>
</dbReference>